<accession>A0A9P1IMC4</accession>
<dbReference type="EMBL" id="CANHGI010000004">
    <property type="protein sequence ID" value="CAI5446998.1"/>
    <property type="molecule type" value="Genomic_DNA"/>
</dbReference>
<proteinExistence type="predicted"/>
<feature type="chain" id="PRO_5040409128" description="C6 domain-containing protein" evidence="1">
    <location>
        <begin position="18"/>
        <end position="156"/>
    </location>
</feature>
<dbReference type="AlphaFoldDB" id="A0A9P1IMC4"/>
<evidence type="ECO:0000313" key="2">
    <source>
        <dbReference type="EMBL" id="CAI5446998.1"/>
    </source>
</evidence>
<evidence type="ECO:0000313" key="3">
    <source>
        <dbReference type="Proteomes" id="UP001152747"/>
    </source>
</evidence>
<name>A0A9P1IMC4_9PELO</name>
<protein>
    <recommendedName>
        <fullName evidence="4">C6 domain-containing protein</fullName>
    </recommendedName>
</protein>
<sequence>MMLFPAFLFCFIASKLAICFACIPTQYVEVEVLVTPTTTLAPVCSVCTSIYEKTDCPIDPPTGFYDYSTDYCYSATQVGGVELTRGKLPDGYGDENTCYIDVACPSPTTAAYTRPDGVTTTYSGNLVATCSELTGVWQFREASNDPITNAVCRGST</sequence>
<keyword evidence="1" id="KW-0732">Signal</keyword>
<gene>
    <name evidence="2" type="ORF">CAMP_LOCUS9635</name>
</gene>
<comment type="caution">
    <text evidence="2">The sequence shown here is derived from an EMBL/GenBank/DDBJ whole genome shotgun (WGS) entry which is preliminary data.</text>
</comment>
<reference evidence="2" key="1">
    <citation type="submission" date="2022-11" db="EMBL/GenBank/DDBJ databases">
        <authorList>
            <person name="Kikuchi T."/>
        </authorList>
    </citation>
    <scope>NUCLEOTIDE SEQUENCE</scope>
    <source>
        <strain evidence="2">PS1010</strain>
    </source>
</reference>
<organism evidence="2 3">
    <name type="scientific">Caenorhabditis angaria</name>
    <dbReference type="NCBI Taxonomy" id="860376"/>
    <lineage>
        <taxon>Eukaryota</taxon>
        <taxon>Metazoa</taxon>
        <taxon>Ecdysozoa</taxon>
        <taxon>Nematoda</taxon>
        <taxon>Chromadorea</taxon>
        <taxon>Rhabditida</taxon>
        <taxon>Rhabditina</taxon>
        <taxon>Rhabditomorpha</taxon>
        <taxon>Rhabditoidea</taxon>
        <taxon>Rhabditidae</taxon>
        <taxon>Peloderinae</taxon>
        <taxon>Caenorhabditis</taxon>
    </lineage>
</organism>
<evidence type="ECO:0008006" key="4">
    <source>
        <dbReference type="Google" id="ProtNLM"/>
    </source>
</evidence>
<feature type="signal peptide" evidence="1">
    <location>
        <begin position="1"/>
        <end position="17"/>
    </location>
</feature>
<dbReference type="Proteomes" id="UP001152747">
    <property type="component" value="Unassembled WGS sequence"/>
</dbReference>
<keyword evidence="3" id="KW-1185">Reference proteome</keyword>
<evidence type="ECO:0000256" key="1">
    <source>
        <dbReference type="SAM" id="SignalP"/>
    </source>
</evidence>